<reference evidence="1 2" key="1">
    <citation type="journal article" date="2014" name="Genome Biol. Evol.">
        <title>The genome of the myxosporean Thelohanellus kitauei shows adaptations to nutrient acquisition within its fish host.</title>
        <authorList>
            <person name="Yang Y."/>
            <person name="Xiong J."/>
            <person name="Zhou Z."/>
            <person name="Huo F."/>
            <person name="Miao W."/>
            <person name="Ran C."/>
            <person name="Liu Y."/>
            <person name="Zhang J."/>
            <person name="Feng J."/>
            <person name="Wang M."/>
            <person name="Wang M."/>
            <person name="Wang L."/>
            <person name="Yao B."/>
        </authorList>
    </citation>
    <scope>NUCLEOTIDE SEQUENCE [LARGE SCALE GENOMIC DNA]</scope>
    <source>
        <strain evidence="1">Wuqing</strain>
    </source>
</reference>
<name>A0A0C2IMT3_THEKT</name>
<dbReference type="OrthoDB" id="6021308at2759"/>
<gene>
    <name evidence="1" type="ORF">RF11_03536</name>
</gene>
<evidence type="ECO:0008006" key="3">
    <source>
        <dbReference type="Google" id="ProtNLM"/>
    </source>
</evidence>
<accession>A0A0C2IMT3</accession>
<dbReference type="AlphaFoldDB" id="A0A0C2IMT3"/>
<keyword evidence="2" id="KW-1185">Reference proteome</keyword>
<protein>
    <recommendedName>
        <fullName evidence="3">Tc1-like transposase DDE domain-containing protein</fullName>
    </recommendedName>
</protein>
<organism evidence="1 2">
    <name type="scientific">Thelohanellus kitauei</name>
    <name type="common">Myxosporean</name>
    <dbReference type="NCBI Taxonomy" id="669202"/>
    <lineage>
        <taxon>Eukaryota</taxon>
        <taxon>Metazoa</taxon>
        <taxon>Cnidaria</taxon>
        <taxon>Myxozoa</taxon>
        <taxon>Myxosporea</taxon>
        <taxon>Bivalvulida</taxon>
        <taxon>Platysporina</taxon>
        <taxon>Myxobolidae</taxon>
        <taxon>Thelohanellus</taxon>
    </lineage>
</organism>
<evidence type="ECO:0000313" key="1">
    <source>
        <dbReference type="EMBL" id="KII66714.1"/>
    </source>
</evidence>
<comment type="caution">
    <text evidence="1">The sequence shown here is derived from an EMBL/GenBank/DDBJ whole genome shotgun (WGS) entry which is preliminary data.</text>
</comment>
<evidence type="ECO:0000313" key="2">
    <source>
        <dbReference type="Proteomes" id="UP000031668"/>
    </source>
</evidence>
<proteinExistence type="predicted"/>
<dbReference type="EMBL" id="JWZT01003478">
    <property type="protein sequence ID" value="KII66714.1"/>
    <property type="molecule type" value="Genomic_DNA"/>
</dbReference>
<sequence>MAEGHNDPQNILARKEYAMNFLRIASDRQFFFIDETGFQVNMICRYGREPTGIPPTRVVLALMSRKYSDAGSMSCLGMINFKIIETAYNTECFSEYVLEIFEVFRA</sequence>
<dbReference type="Proteomes" id="UP000031668">
    <property type="component" value="Unassembled WGS sequence"/>
</dbReference>